<feature type="transmembrane region" description="Helical" evidence="6">
    <location>
        <begin position="797"/>
        <end position="821"/>
    </location>
</feature>
<dbReference type="InterPro" id="IPR050545">
    <property type="entry name" value="Mycobact_MmpL"/>
</dbReference>
<feature type="transmembrane region" description="Helical" evidence="6">
    <location>
        <begin position="20"/>
        <end position="41"/>
    </location>
</feature>
<dbReference type="OrthoDB" id="7518665at2"/>
<keyword evidence="5 6" id="KW-0472">Membrane</keyword>
<evidence type="ECO:0000256" key="4">
    <source>
        <dbReference type="ARBA" id="ARBA00022989"/>
    </source>
</evidence>
<comment type="caution">
    <text evidence="8">The sequence shown here is derived from an EMBL/GenBank/DDBJ whole genome shotgun (WGS) entry which is preliminary data.</text>
</comment>
<evidence type="ECO:0000313" key="9">
    <source>
        <dbReference type="Proteomes" id="UP000239724"/>
    </source>
</evidence>
<feature type="domain" description="SSD" evidence="7">
    <location>
        <begin position="300"/>
        <end position="426"/>
    </location>
</feature>
<evidence type="ECO:0000256" key="1">
    <source>
        <dbReference type="ARBA" id="ARBA00004651"/>
    </source>
</evidence>
<sequence>MLIRLLVGLVDFSRRHALPVMLAGIVLAAFSGWFAATHLGVSTDTDVMFSDKLPWRQRAIEMNKDFPQFQNLLVAVVNAPIPEEADATANELAKRLQADPVDFPSVRRPDSSPFLNKEGLLFLPTKDLSDLMDQTIDAQPFLGQLVADPSARGLFSALSLLGMGVTHGDADLSPYRQPMKAFNTAMVDALDGHPKPLSWQGLLGGSLSELAGPYRFVLVQARQDYGALQPGGAATEAMRKIIADLPFVQSGDARVRITGQVALADEEFASVAEGAVTGLIGSLVLITLWLFLAVHTWRLIIPILMTLILGLFLTVLFASAAVGTLNLVSVGFGVLFVGIAVDFAIQFSVRYREYRFEVGDPPGAMRETARRVGVQILIASLATAAGFLAFVPTDFSGVAELGLIAGIGMLIAFVCTLGFLPAAITLFRPRGEAAEVGFAWAKRVDPVIVRRRWPILGVFGVLAVAAVSVSPFLRFDSDPLATKNPNTEAMRTLRDLINNPITNPYTADVLAPNPQAAAVVGDKLEKLPTVASVISIDSFVPKDQSQKLAVIADANNILAPTLAPRTPAAPVTPDQIRMAAKAALSEIEPALPKLPKDSPLASIAEDLRRMETAPDAVLMAANKALTRFLPDQLNRLRTALSAEPVTLSSIPASFARDWMTPDGQARVQVNPKPEAHTPKGLAEFVRQVTSIAPDAGGAAVTIVATSHTIVGAFRSAAIYAVIAIAAILLGLLRRVLDAALVMAPLIMSALLTLLVIVLLPLPLNYANIIALPLLLGVGVSFNIYFVMNWRAGERHPLGSATARAILFSALTTGTAFGSLALSAHPGTASMGKLLLISLGCTLLASLIFIPALLASIRRPRRV</sequence>
<feature type="transmembrane region" description="Helical" evidence="6">
    <location>
        <begin position="739"/>
        <end position="759"/>
    </location>
</feature>
<feature type="transmembrane region" description="Helical" evidence="6">
    <location>
        <begin position="453"/>
        <end position="473"/>
    </location>
</feature>
<feature type="transmembrane region" description="Helical" evidence="6">
    <location>
        <begin position="372"/>
        <end position="391"/>
    </location>
</feature>
<name>A0A2S6MWM1_RHOGL</name>
<dbReference type="EMBL" id="NHRY01000266">
    <property type="protein sequence ID" value="PPQ26762.1"/>
    <property type="molecule type" value="Genomic_DNA"/>
</dbReference>
<evidence type="ECO:0000256" key="3">
    <source>
        <dbReference type="ARBA" id="ARBA00022692"/>
    </source>
</evidence>
<feature type="transmembrane region" description="Helical" evidence="6">
    <location>
        <begin position="712"/>
        <end position="732"/>
    </location>
</feature>
<feature type="transmembrane region" description="Helical" evidence="6">
    <location>
        <begin position="299"/>
        <end position="321"/>
    </location>
</feature>
<dbReference type="NCBIfam" id="TIGR03480">
    <property type="entry name" value="HpnN"/>
    <property type="match status" value="1"/>
</dbReference>
<dbReference type="PANTHER" id="PTHR33406:SF13">
    <property type="entry name" value="MEMBRANE PROTEIN YDFJ"/>
    <property type="match status" value="1"/>
</dbReference>
<evidence type="ECO:0000256" key="5">
    <source>
        <dbReference type="ARBA" id="ARBA00023136"/>
    </source>
</evidence>
<evidence type="ECO:0000256" key="2">
    <source>
        <dbReference type="ARBA" id="ARBA00022475"/>
    </source>
</evidence>
<feature type="transmembrane region" description="Helical" evidence="6">
    <location>
        <begin position="403"/>
        <end position="427"/>
    </location>
</feature>
<comment type="subcellular location">
    <subcellularLocation>
        <location evidence="1">Cell membrane</location>
        <topology evidence="1">Multi-pass membrane protein</topology>
    </subcellularLocation>
</comment>
<dbReference type="Gene3D" id="1.20.1640.10">
    <property type="entry name" value="Multidrug efflux transporter AcrB transmembrane domain"/>
    <property type="match status" value="2"/>
</dbReference>
<dbReference type="InterPro" id="IPR004869">
    <property type="entry name" value="MMPL_dom"/>
</dbReference>
<evidence type="ECO:0000313" key="8">
    <source>
        <dbReference type="EMBL" id="PPQ26762.1"/>
    </source>
</evidence>
<dbReference type="GO" id="GO:0005886">
    <property type="term" value="C:plasma membrane"/>
    <property type="evidence" value="ECO:0007669"/>
    <property type="project" value="UniProtKB-SubCell"/>
</dbReference>
<dbReference type="Proteomes" id="UP000239724">
    <property type="component" value="Unassembled WGS sequence"/>
</dbReference>
<dbReference type="InterPro" id="IPR000731">
    <property type="entry name" value="SSD"/>
</dbReference>
<dbReference type="PROSITE" id="PS50156">
    <property type="entry name" value="SSD"/>
    <property type="match status" value="1"/>
</dbReference>
<evidence type="ECO:0000256" key="6">
    <source>
        <dbReference type="SAM" id="Phobius"/>
    </source>
</evidence>
<gene>
    <name evidence="8" type="ORF">CCS01_28950</name>
</gene>
<dbReference type="SUPFAM" id="SSF82866">
    <property type="entry name" value="Multidrug efflux transporter AcrB transmembrane domain"/>
    <property type="match status" value="2"/>
</dbReference>
<dbReference type="InterPro" id="IPR017841">
    <property type="entry name" value="Hopanoid_biosynth_HpnN"/>
</dbReference>
<keyword evidence="4 6" id="KW-1133">Transmembrane helix</keyword>
<feature type="transmembrane region" description="Helical" evidence="6">
    <location>
        <begin position="327"/>
        <end position="345"/>
    </location>
</feature>
<organism evidence="8 9">
    <name type="scientific">Rhodopila globiformis</name>
    <name type="common">Rhodopseudomonas globiformis</name>
    <dbReference type="NCBI Taxonomy" id="1071"/>
    <lineage>
        <taxon>Bacteria</taxon>
        <taxon>Pseudomonadati</taxon>
        <taxon>Pseudomonadota</taxon>
        <taxon>Alphaproteobacteria</taxon>
        <taxon>Acetobacterales</taxon>
        <taxon>Acetobacteraceae</taxon>
        <taxon>Rhodopila</taxon>
    </lineage>
</organism>
<keyword evidence="2" id="KW-1003">Cell membrane</keyword>
<dbReference type="Pfam" id="PF03176">
    <property type="entry name" value="MMPL"/>
    <property type="match status" value="2"/>
</dbReference>
<protein>
    <submittedName>
        <fullName evidence="8">RND transporter</fullName>
    </submittedName>
</protein>
<evidence type="ECO:0000259" key="7">
    <source>
        <dbReference type="PROSITE" id="PS50156"/>
    </source>
</evidence>
<feature type="transmembrane region" description="Helical" evidence="6">
    <location>
        <begin position="765"/>
        <end position="785"/>
    </location>
</feature>
<dbReference type="PANTHER" id="PTHR33406">
    <property type="entry name" value="MEMBRANE PROTEIN MJ1562-RELATED"/>
    <property type="match status" value="1"/>
</dbReference>
<keyword evidence="3 6" id="KW-0812">Transmembrane</keyword>
<accession>A0A2S6MWM1</accession>
<dbReference type="AlphaFoldDB" id="A0A2S6MWM1"/>
<keyword evidence="9" id="KW-1185">Reference proteome</keyword>
<proteinExistence type="predicted"/>
<dbReference type="RefSeq" id="WP_104522309.1">
    <property type="nucleotide sequence ID" value="NZ_NHRY01000266.1"/>
</dbReference>
<feature type="transmembrane region" description="Helical" evidence="6">
    <location>
        <begin position="833"/>
        <end position="856"/>
    </location>
</feature>
<feature type="transmembrane region" description="Helical" evidence="6">
    <location>
        <begin position="274"/>
        <end position="292"/>
    </location>
</feature>
<reference evidence="8 9" key="1">
    <citation type="journal article" date="2018" name="Arch. Microbiol.">
        <title>New insights into the metabolic potential of the phototrophic purple bacterium Rhodopila globiformis DSM 161(T) from its draft genome sequence and evidence for a vanadium-dependent nitrogenase.</title>
        <authorList>
            <person name="Imhoff J.F."/>
            <person name="Rahn T."/>
            <person name="Kunzel S."/>
            <person name="Neulinger S.C."/>
        </authorList>
    </citation>
    <scope>NUCLEOTIDE SEQUENCE [LARGE SCALE GENOMIC DNA]</scope>
    <source>
        <strain evidence="8 9">DSM 161</strain>
    </source>
</reference>